<proteinExistence type="predicted"/>
<protein>
    <recommendedName>
        <fullName evidence="1">Glycosyltransferase 2-like domain-containing protein</fullName>
    </recommendedName>
</protein>
<dbReference type="InterPro" id="IPR029044">
    <property type="entry name" value="Nucleotide-diphossugar_trans"/>
</dbReference>
<gene>
    <name evidence="2" type="ORF">SDC9_63550</name>
</gene>
<sequence length="281" mass="33427">MADVTAIVLTLNEEKNIESCIRSVAGFCKRVVIVDSGSTDRTLEIAKSLGADVLQNEYVYYAQQYNWGVDNAGITTRWTLRLDADERFTPEVCTRCEELLAEHDQDDVNGVVMESDFFFLGRQMKHGGSKKRKIMLFKTGKGRIENRRRDAHTILFSGRTVSIKERYLHCDYKDLSSYIDRYNKYATREMLDYLDFESGAGYDVQTDEQLRKHRKKKFTFYYRAPMFLRAWLWFMFNYYFRLGFLDGREGYLYHFFESYWYRFLVDAKIYEYRKTARAEGK</sequence>
<comment type="caution">
    <text evidence="2">The sequence shown here is derived from an EMBL/GenBank/DDBJ whole genome shotgun (WGS) entry which is preliminary data.</text>
</comment>
<dbReference type="InterPro" id="IPR001173">
    <property type="entry name" value="Glyco_trans_2-like"/>
</dbReference>
<organism evidence="2">
    <name type="scientific">bioreactor metagenome</name>
    <dbReference type="NCBI Taxonomy" id="1076179"/>
    <lineage>
        <taxon>unclassified sequences</taxon>
        <taxon>metagenomes</taxon>
        <taxon>ecological metagenomes</taxon>
    </lineage>
</organism>
<feature type="domain" description="Glycosyltransferase 2-like" evidence="1">
    <location>
        <begin position="6"/>
        <end position="124"/>
    </location>
</feature>
<dbReference type="Pfam" id="PF00535">
    <property type="entry name" value="Glycos_transf_2"/>
    <property type="match status" value="1"/>
</dbReference>
<accession>A0A644XLT3</accession>
<dbReference type="PANTHER" id="PTHR43630:SF2">
    <property type="entry name" value="GLYCOSYLTRANSFERASE"/>
    <property type="match status" value="1"/>
</dbReference>
<dbReference type="EMBL" id="VSSQ01002745">
    <property type="protein sequence ID" value="MPM17162.1"/>
    <property type="molecule type" value="Genomic_DNA"/>
</dbReference>
<dbReference type="CDD" id="cd02511">
    <property type="entry name" value="Beta4Glucosyltransferase"/>
    <property type="match status" value="1"/>
</dbReference>
<dbReference type="Gene3D" id="3.90.550.10">
    <property type="entry name" value="Spore Coat Polysaccharide Biosynthesis Protein SpsA, Chain A"/>
    <property type="match status" value="1"/>
</dbReference>
<dbReference type="PANTHER" id="PTHR43630">
    <property type="entry name" value="POLY-BETA-1,6-N-ACETYL-D-GLUCOSAMINE SYNTHASE"/>
    <property type="match status" value="1"/>
</dbReference>
<reference evidence="2" key="1">
    <citation type="submission" date="2019-08" db="EMBL/GenBank/DDBJ databases">
        <authorList>
            <person name="Kucharzyk K."/>
            <person name="Murdoch R.W."/>
            <person name="Higgins S."/>
            <person name="Loffler F."/>
        </authorList>
    </citation>
    <scope>NUCLEOTIDE SEQUENCE</scope>
</reference>
<evidence type="ECO:0000313" key="2">
    <source>
        <dbReference type="EMBL" id="MPM17162.1"/>
    </source>
</evidence>
<evidence type="ECO:0000259" key="1">
    <source>
        <dbReference type="Pfam" id="PF00535"/>
    </source>
</evidence>
<name>A0A644XLT3_9ZZZZ</name>
<dbReference type="SUPFAM" id="SSF53448">
    <property type="entry name" value="Nucleotide-diphospho-sugar transferases"/>
    <property type="match status" value="1"/>
</dbReference>
<dbReference type="AlphaFoldDB" id="A0A644XLT3"/>